<evidence type="ECO:0000256" key="4">
    <source>
        <dbReference type="ARBA" id="ARBA00023172"/>
    </source>
</evidence>
<dbReference type="Gene3D" id="3.30.160.390">
    <property type="entry name" value="Integrase, DNA-binding domain"/>
    <property type="match status" value="1"/>
</dbReference>
<feature type="domain" description="Tyr recombinase" evidence="5">
    <location>
        <begin position="205"/>
        <end position="379"/>
    </location>
</feature>
<organism evidence="6 7">
    <name type="scientific">Candidatus Accumulibacter phosphatis</name>
    <dbReference type="NCBI Taxonomy" id="327160"/>
    <lineage>
        <taxon>Bacteria</taxon>
        <taxon>Pseudomonadati</taxon>
        <taxon>Pseudomonadota</taxon>
        <taxon>Betaproteobacteria</taxon>
        <taxon>Candidatus Accumulibacter</taxon>
    </lineage>
</organism>
<dbReference type="PROSITE" id="PS51898">
    <property type="entry name" value="TYR_RECOMBINASE"/>
    <property type="match status" value="1"/>
</dbReference>
<evidence type="ECO:0000256" key="3">
    <source>
        <dbReference type="ARBA" id="ARBA00023125"/>
    </source>
</evidence>
<comment type="similarity">
    <text evidence="1">Belongs to the 'phage' integrase family.</text>
</comment>
<dbReference type="GO" id="GO:0003677">
    <property type="term" value="F:DNA binding"/>
    <property type="evidence" value="ECO:0007669"/>
    <property type="project" value="UniProtKB-KW"/>
</dbReference>
<name>A0A6A7RWY4_9PROT</name>
<dbReference type="Pfam" id="PF00589">
    <property type="entry name" value="Phage_integrase"/>
    <property type="match status" value="1"/>
</dbReference>
<dbReference type="GO" id="GO:0006310">
    <property type="term" value="P:DNA recombination"/>
    <property type="evidence" value="ECO:0007669"/>
    <property type="project" value="UniProtKB-KW"/>
</dbReference>
<keyword evidence="4" id="KW-0233">DNA recombination</keyword>
<keyword evidence="3" id="KW-0238">DNA-binding</keyword>
<comment type="caution">
    <text evidence="6">The sequence shown here is derived from an EMBL/GenBank/DDBJ whole genome shotgun (WGS) entry which is preliminary data.</text>
</comment>
<dbReference type="AlphaFoldDB" id="A0A6A7RWY4"/>
<dbReference type="InterPro" id="IPR013762">
    <property type="entry name" value="Integrase-like_cat_sf"/>
</dbReference>
<accession>A0A6A7RWY4</accession>
<dbReference type="InterPro" id="IPR050808">
    <property type="entry name" value="Phage_Integrase"/>
</dbReference>
<keyword evidence="2" id="KW-0229">DNA integration</keyword>
<evidence type="ECO:0000313" key="6">
    <source>
        <dbReference type="EMBL" id="MQM32044.1"/>
    </source>
</evidence>
<dbReference type="Gene3D" id="1.10.150.130">
    <property type="match status" value="1"/>
</dbReference>
<proteinExistence type="inferred from homology"/>
<dbReference type="InterPro" id="IPR002104">
    <property type="entry name" value="Integrase_catalytic"/>
</dbReference>
<dbReference type="Pfam" id="PF13356">
    <property type="entry name" value="Arm-DNA-bind_3"/>
    <property type="match status" value="1"/>
</dbReference>
<dbReference type="InterPro" id="IPR004107">
    <property type="entry name" value="Integrase_SAM-like_N"/>
</dbReference>
<dbReference type="InterPro" id="IPR025166">
    <property type="entry name" value="Integrase_DNA_bind_dom"/>
</dbReference>
<dbReference type="CDD" id="cd00796">
    <property type="entry name" value="INT_Rci_Hp1_C"/>
    <property type="match status" value="1"/>
</dbReference>
<dbReference type="InterPro" id="IPR038488">
    <property type="entry name" value="Integrase_DNA-bd_sf"/>
</dbReference>
<reference evidence="6 7" key="1">
    <citation type="submission" date="2017-09" db="EMBL/GenBank/DDBJ databases">
        <title>Metagenomic Analysis Reveals Denitrifying Candidatus Accumulibacter and Flanking Population as a Source of N2O.</title>
        <authorList>
            <person name="Gao H."/>
            <person name="Mao Y."/>
            <person name="Zhao X."/>
            <person name="Liu W.-T."/>
            <person name="Zhang T."/>
            <person name="Wells G."/>
        </authorList>
    </citation>
    <scope>NUCLEOTIDE SEQUENCE [LARGE SCALE GENOMIC DNA]</scope>
    <source>
        <strain evidence="6">CANDO_2_IC</strain>
    </source>
</reference>
<dbReference type="Proteomes" id="UP000342300">
    <property type="component" value="Unassembled WGS sequence"/>
</dbReference>
<dbReference type="EMBL" id="PDHS01000428">
    <property type="protein sequence ID" value="MQM32044.1"/>
    <property type="molecule type" value="Genomic_DNA"/>
</dbReference>
<dbReference type="Gene3D" id="1.10.443.10">
    <property type="entry name" value="Intergrase catalytic core"/>
    <property type="match status" value="1"/>
</dbReference>
<evidence type="ECO:0000256" key="2">
    <source>
        <dbReference type="ARBA" id="ARBA00022908"/>
    </source>
</evidence>
<dbReference type="Pfam" id="PF14659">
    <property type="entry name" value="Phage_int_SAM_3"/>
    <property type="match status" value="1"/>
</dbReference>
<dbReference type="GO" id="GO:0015074">
    <property type="term" value="P:DNA integration"/>
    <property type="evidence" value="ECO:0007669"/>
    <property type="project" value="UniProtKB-KW"/>
</dbReference>
<evidence type="ECO:0000259" key="5">
    <source>
        <dbReference type="PROSITE" id="PS51898"/>
    </source>
</evidence>
<protein>
    <submittedName>
        <fullName evidence="6">Integrase</fullName>
    </submittedName>
</protein>
<gene>
    <name evidence="6" type="ORF">CRU78_16655</name>
</gene>
<dbReference type="InterPro" id="IPR011010">
    <property type="entry name" value="DNA_brk_join_enz"/>
</dbReference>
<evidence type="ECO:0000256" key="1">
    <source>
        <dbReference type="ARBA" id="ARBA00008857"/>
    </source>
</evidence>
<dbReference type="PANTHER" id="PTHR30629:SF2">
    <property type="entry name" value="PROPHAGE INTEGRASE INTS-RELATED"/>
    <property type="match status" value="1"/>
</dbReference>
<evidence type="ECO:0000313" key="7">
    <source>
        <dbReference type="Proteomes" id="UP000342300"/>
    </source>
</evidence>
<dbReference type="SUPFAM" id="SSF56349">
    <property type="entry name" value="DNA breaking-rejoining enzymes"/>
    <property type="match status" value="1"/>
</dbReference>
<sequence length="393" mass="44218">MPVVKLTPSFIAHNLLCPEGKSRIEMCCAETPGLYIEVRATSQGQGTYYLRYKDASGKTCHQKVGRTIDLSLADARKQAKALRTEIALGADPRGQAKAQKEVLTFAEFFEQHYLPYVKPRKRSWLRDDELYRLRIKEVFGGKRLNQITRQQLQTFHTALLEKGLAHATCDHHLKLLKHAFNLAIDWGLTDSNPAVRVPMFNRDNKVEHYLDSVQLERLLDVLRNDPNRAVCGIALFLLSTGCRLNEALSAKWEQVNLQNRVWRIPALNSKSKRIRSVPLNDSAIAILSGLDTVGGDGYLFVNRQTGKPYTTIMKVWSRLRSKAGLPQLRIHDLRHQFASFLVNSGRTLYEVQSILGHSDAKVTQRYAHLSSKALQDAANTASVMMTQGSVVGG</sequence>
<dbReference type="InterPro" id="IPR010998">
    <property type="entry name" value="Integrase_recombinase_N"/>
</dbReference>
<dbReference type="PANTHER" id="PTHR30629">
    <property type="entry name" value="PROPHAGE INTEGRASE"/>
    <property type="match status" value="1"/>
</dbReference>